<dbReference type="Proteomes" id="UP001317191">
    <property type="component" value="Unassembled WGS sequence"/>
</dbReference>
<comment type="similarity">
    <text evidence="10 11">Belongs to the TonB-dependent receptor family.</text>
</comment>
<evidence type="ECO:0000256" key="9">
    <source>
        <dbReference type="ARBA" id="ARBA00023237"/>
    </source>
</evidence>
<gene>
    <name evidence="15" type="ORF">NAT50_02635</name>
</gene>
<keyword evidence="2 10" id="KW-0813">Transport</keyword>
<keyword evidence="3 10" id="KW-1134">Transmembrane beta strand</keyword>
<evidence type="ECO:0000259" key="13">
    <source>
        <dbReference type="Pfam" id="PF00593"/>
    </source>
</evidence>
<evidence type="ECO:0000256" key="10">
    <source>
        <dbReference type="PROSITE-ProRule" id="PRU01360"/>
    </source>
</evidence>
<comment type="subcellular location">
    <subcellularLocation>
        <location evidence="1 10">Cell outer membrane</location>
        <topology evidence="1 10">Multi-pass membrane protein</topology>
    </subcellularLocation>
</comment>
<evidence type="ECO:0000256" key="8">
    <source>
        <dbReference type="ARBA" id="ARBA00023170"/>
    </source>
</evidence>
<dbReference type="Pfam" id="PF07715">
    <property type="entry name" value="Plug"/>
    <property type="match status" value="1"/>
</dbReference>
<dbReference type="PROSITE" id="PS01156">
    <property type="entry name" value="TONB_DEPENDENT_REC_2"/>
    <property type="match status" value="1"/>
</dbReference>
<proteinExistence type="inferred from homology"/>
<name>A0ABT0TMC5_9FLAO</name>
<dbReference type="InterPro" id="IPR000531">
    <property type="entry name" value="Beta-barrel_TonB"/>
</dbReference>
<dbReference type="Gene3D" id="2.170.130.10">
    <property type="entry name" value="TonB-dependent receptor, plug domain"/>
    <property type="match status" value="1"/>
</dbReference>
<keyword evidence="8 15" id="KW-0675">Receptor</keyword>
<evidence type="ECO:0000256" key="2">
    <source>
        <dbReference type="ARBA" id="ARBA00022448"/>
    </source>
</evidence>
<reference evidence="15 16" key="1">
    <citation type="submission" date="2022-05" db="EMBL/GenBank/DDBJ databases">
        <title>Flavobacterium sp., isolated from activated sludge.</title>
        <authorList>
            <person name="Ran Q."/>
        </authorList>
    </citation>
    <scope>NUCLEOTIDE SEQUENCE [LARGE SCALE GENOMIC DNA]</scope>
    <source>
        <strain evidence="15 16">HXWNR70</strain>
    </source>
</reference>
<evidence type="ECO:0000313" key="15">
    <source>
        <dbReference type="EMBL" id="MCL9808244.1"/>
    </source>
</evidence>
<dbReference type="InterPro" id="IPR036942">
    <property type="entry name" value="Beta-barrel_TonB_sf"/>
</dbReference>
<dbReference type="Gene3D" id="2.40.170.20">
    <property type="entry name" value="TonB-dependent receptor, beta-barrel domain"/>
    <property type="match status" value="1"/>
</dbReference>
<comment type="caution">
    <text evidence="15">The sequence shown here is derived from an EMBL/GenBank/DDBJ whole genome shotgun (WGS) entry which is preliminary data.</text>
</comment>
<keyword evidence="5 12" id="KW-0732">Signal</keyword>
<keyword evidence="16" id="KW-1185">Reference proteome</keyword>
<evidence type="ECO:0000256" key="4">
    <source>
        <dbReference type="ARBA" id="ARBA00022692"/>
    </source>
</evidence>
<organism evidence="15 16">
    <name type="scientific">Flavobacterium luminosum</name>
    <dbReference type="NCBI Taxonomy" id="2949086"/>
    <lineage>
        <taxon>Bacteria</taxon>
        <taxon>Pseudomonadati</taxon>
        <taxon>Bacteroidota</taxon>
        <taxon>Flavobacteriia</taxon>
        <taxon>Flavobacteriales</taxon>
        <taxon>Flavobacteriaceae</taxon>
        <taxon>Flavobacterium</taxon>
    </lineage>
</organism>
<sequence>MKNWFLVTFFFLSISSVFAQGKITGKVEDENGPLPGANVVIQGTTNGVATSFDGSFTLNSSKATGTLVVSYLGYESKKVSYSIIGSSSDLGTIVLKAESNVLGEVVVSTTVIDIAKDRKTPVAVSTIKAAEIREKLGSQEFPEILATTPSVYVTKSGGGFGDSRINIRGFDQRNVAVMINGVPVNDMENGAVYWSNWAGLSDVTTAMQVQRGLGSSKLAISSVGGTINVITRSADAKQGGSISSTIGNDNYLKTLASYSTGKMENGLSASILFSNTMGNGYVDGTKFLGQNYFIGLGYEINENHDIQFTFTGAPQWHHQRSFANTLADYIKYGNPSENKPNIKYNSDWGYLNGEEYSWARNFYHKPVASLNYDWKINDKMKLSSVFYGSWGRGGGTGNIGRSPFAFKTANGLVPFNDFYAYNTGTYDPANRDALTAITGPSNLAPTNGEQISSRTAGFTRRASINSHDWYGSVINLNTKLSDKFTLDFGVDARTYIGYHFRNVNDLLGADGYFDNRDINNPNRFLYNTYSASPSFNPFTNVKDQEKIEYNNNGYVKWYGAFTQLEYSTEKLSAFVQGAISQQGFKREDTFLYLKTNDLYMTDYKNILGGNVKGGVNYNINEQMNVFANAGYYSKQPFFNAVYPSNQSIVAADLTNEKILGVELGYGFRSSIFNANLNAYYTSWKDRYQRSSDPSSSNRNGYYEAFGVDEIHQGLELEMTAKPFKTLNINGMVSYGDWFYDGNATYKKYDQNNLLLGDGTLTLDKVKVGDVAQVTYSIGANWEAVKGLKLDANYRYADNLYANIEPGRFSATNNKGTLLLPSYGLMDLGLSLKLNRTKDSKDSFNFRINVNNVLDETFVTESRTNQFTATQAEFDGGTGDGLINPFGSTTSASNKLKGTGSGQYPTYQDYLAKGVYDGVDVRNQVFFGFGRTWNFSVRYDF</sequence>
<feature type="domain" description="TonB-dependent receptor-like beta-barrel" evidence="13">
    <location>
        <begin position="324"/>
        <end position="852"/>
    </location>
</feature>
<dbReference type="EMBL" id="JAMLJM010000001">
    <property type="protein sequence ID" value="MCL9808244.1"/>
    <property type="molecule type" value="Genomic_DNA"/>
</dbReference>
<evidence type="ECO:0000256" key="3">
    <source>
        <dbReference type="ARBA" id="ARBA00022452"/>
    </source>
</evidence>
<dbReference type="SUPFAM" id="SSF56935">
    <property type="entry name" value="Porins"/>
    <property type="match status" value="1"/>
</dbReference>
<accession>A0ABT0TMC5</accession>
<feature type="signal peptide" evidence="12">
    <location>
        <begin position="1"/>
        <end position="19"/>
    </location>
</feature>
<protein>
    <submittedName>
        <fullName evidence="15">TonB-dependent receptor</fullName>
    </submittedName>
</protein>
<dbReference type="InterPro" id="IPR008969">
    <property type="entry name" value="CarboxyPept-like_regulatory"/>
</dbReference>
<dbReference type="Gene3D" id="2.60.40.1120">
    <property type="entry name" value="Carboxypeptidase-like, regulatory domain"/>
    <property type="match status" value="1"/>
</dbReference>
<feature type="chain" id="PRO_5047410708" evidence="12">
    <location>
        <begin position="20"/>
        <end position="940"/>
    </location>
</feature>
<dbReference type="SUPFAM" id="SSF49464">
    <property type="entry name" value="Carboxypeptidase regulatory domain-like"/>
    <property type="match status" value="1"/>
</dbReference>
<evidence type="ECO:0000256" key="11">
    <source>
        <dbReference type="RuleBase" id="RU003357"/>
    </source>
</evidence>
<dbReference type="RefSeq" id="WP_250591193.1">
    <property type="nucleotide sequence ID" value="NZ_JAMLJM010000001.1"/>
</dbReference>
<evidence type="ECO:0000256" key="12">
    <source>
        <dbReference type="SAM" id="SignalP"/>
    </source>
</evidence>
<evidence type="ECO:0000313" key="16">
    <source>
        <dbReference type="Proteomes" id="UP001317191"/>
    </source>
</evidence>
<evidence type="ECO:0000259" key="14">
    <source>
        <dbReference type="Pfam" id="PF07715"/>
    </source>
</evidence>
<dbReference type="PROSITE" id="PS52016">
    <property type="entry name" value="TONB_DEPENDENT_REC_3"/>
    <property type="match status" value="1"/>
</dbReference>
<feature type="domain" description="TonB-dependent receptor plug" evidence="14">
    <location>
        <begin position="117"/>
        <end position="226"/>
    </location>
</feature>
<dbReference type="PANTHER" id="PTHR30069:SF29">
    <property type="entry name" value="HEMOGLOBIN AND HEMOGLOBIN-HAPTOGLOBIN-BINDING PROTEIN 1-RELATED"/>
    <property type="match status" value="1"/>
</dbReference>
<dbReference type="InterPro" id="IPR037066">
    <property type="entry name" value="Plug_dom_sf"/>
</dbReference>
<dbReference type="InterPro" id="IPR012910">
    <property type="entry name" value="Plug_dom"/>
</dbReference>
<dbReference type="InterPro" id="IPR039426">
    <property type="entry name" value="TonB-dep_rcpt-like"/>
</dbReference>
<dbReference type="PANTHER" id="PTHR30069">
    <property type="entry name" value="TONB-DEPENDENT OUTER MEMBRANE RECEPTOR"/>
    <property type="match status" value="1"/>
</dbReference>
<evidence type="ECO:0000256" key="6">
    <source>
        <dbReference type="ARBA" id="ARBA00023077"/>
    </source>
</evidence>
<keyword evidence="6 11" id="KW-0798">TonB box</keyword>
<evidence type="ECO:0000256" key="1">
    <source>
        <dbReference type="ARBA" id="ARBA00004571"/>
    </source>
</evidence>
<dbReference type="Pfam" id="PF00593">
    <property type="entry name" value="TonB_dep_Rec_b-barrel"/>
    <property type="match status" value="1"/>
</dbReference>
<evidence type="ECO:0000256" key="7">
    <source>
        <dbReference type="ARBA" id="ARBA00023136"/>
    </source>
</evidence>
<dbReference type="Pfam" id="PF13715">
    <property type="entry name" value="CarbopepD_reg_2"/>
    <property type="match status" value="1"/>
</dbReference>
<evidence type="ECO:0000256" key="5">
    <source>
        <dbReference type="ARBA" id="ARBA00022729"/>
    </source>
</evidence>
<keyword evidence="7 10" id="KW-0472">Membrane</keyword>
<dbReference type="InterPro" id="IPR010917">
    <property type="entry name" value="TonB_rcpt_CS"/>
</dbReference>
<keyword evidence="4 10" id="KW-0812">Transmembrane</keyword>
<keyword evidence="9 10" id="KW-0998">Cell outer membrane</keyword>